<dbReference type="InterPro" id="IPR004360">
    <property type="entry name" value="Glyas_Fos-R_dOase_dom"/>
</dbReference>
<proteinExistence type="predicted"/>
<gene>
    <name evidence="2" type="ORF">ABENE_12435</name>
</gene>
<dbReference type="PANTHER" id="PTHR34109">
    <property type="entry name" value="BNAUNNG04460D PROTEIN-RELATED"/>
    <property type="match status" value="1"/>
</dbReference>
<dbReference type="PANTHER" id="PTHR34109:SF1">
    <property type="entry name" value="VOC DOMAIN-CONTAINING PROTEIN"/>
    <property type="match status" value="1"/>
</dbReference>
<dbReference type="EMBL" id="AWGB01000024">
    <property type="protein sequence ID" value="ESQ90392.1"/>
    <property type="molecule type" value="Genomic_DNA"/>
</dbReference>
<protein>
    <recommendedName>
        <fullName evidence="1">VOC domain-containing protein</fullName>
    </recommendedName>
</protein>
<evidence type="ECO:0000259" key="1">
    <source>
        <dbReference type="PROSITE" id="PS51819"/>
    </source>
</evidence>
<dbReference type="Proteomes" id="UP000017837">
    <property type="component" value="Unassembled WGS sequence"/>
</dbReference>
<dbReference type="Gene3D" id="3.10.180.10">
    <property type="entry name" value="2,3-Dihydroxybiphenyl 1,2-Dioxygenase, domain 1"/>
    <property type="match status" value="1"/>
</dbReference>
<keyword evidence="3" id="KW-1185">Reference proteome</keyword>
<dbReference type="PATRIC" id="fig|1121022.4.peg.2522"/>
<dbReference type="PROSITE" id="PS51819">
    <property type="entry name" value="VOC"/>
    <property type="match status" value="1"/>
</dbReference>
<accession>V4P8Z2</accession>
<dbReference type="STRING" id="1121022.GCA_000376105_00970"/>
<evidence type="ECO:0000313" key="3">
    <source>
        <dbReference type="Proteomes" id="UP000017837"/>
    </source>
</evidence>
<dbReference type="Pfam" id="PF00903">
    <property type="entry name" value="Glyoxalase"/>
    <property type="match status" value="1"/>
</dbReference>
<dbReference type="OrthoDB" id="9795306at2"/>
<dbReference type="RefSeq" id="WP_018080638.1">
    <property type="nucleotide sequence ID" value="NZ_AQWM01000002.1"/>
</dbReference>
<dbReference type="CDD" id="cd07246">
    <property type="entry name" value="VOC_like"/>
    <property type="match status" value="1"/>
</dbReference>
<dbReference type="InterPro" id="IPR037523">
    <property type="entry name" value="VOC_core"/>
</dbReference>
<reference evidence="2 3" key="1">
    <citation type="journal article" date="2014" name="Nature">
        <title>Sequential evolution of bacterial morphology by co-option of a developmental regulator.</title>
        <authorList>
            <person name="Jiang C."/>
            <person name="Brown P.J."/>
            <person name="Ducret A."/>
            <person name="Brun Y.V."/>
        </authorList>
    </citation>
    <scope>NUCLEOTIDE SEQUENCE [LARGE SCALE GENOMIC DNA]</scope>
    <source>
        <strain evidence="2 3">DSM 16100</strain>
    </source>
</reference>
<sequence length="132" mass="14624">MSLPNLIHGVIPYLTVIGAAKAIDFYKAAFAAIEHDRRPTEDGRLMHGHLEINNGSLMLSDAFPEHGYPHQPSISFTMTLMVEDAQLWWDRAVAAGCEIRMPLDVQFWGDTYGQLTDPFGVGWAINQPAAKA</sequence>
<organism evidence="2 3">
    <name type="scientific">Asticcacaulis benevestitus DSM 16100 = ATCC BAA-896</name>
    <dbReference type="NCBI Taxonomy" id="1121022"/>
    <lineage>
        <taxon>Bacteria</taxon>
        <taxon>Pseudomonadati</taxon>
        <taxon>Pseudomonadota</taxon>
        <taxon>Alphaproteobacteria</taxon>
        <taxon>Caulobacterales</taxon>
        <taxon>Caulobacteraceae</taxon>
        <taxon>Asticcacaulis</taxon>
    </lineage>
</organism>
<dbReference type="InterPro" id="IPR029068">
    <property type="entry name" value="Glyas_Bleomycin-R_OHBP_Dase"/>
</dbReference>
<dbReference type="AlphaFoldDB" id="V4P8Z2"/>
<dbReference type="eggNOG" id="COG2764">
    <property type="taxonomic scope" value="Bacteria"/>
</dbReference>
<comment type="caution">
    <text evidence="2">The sequence shown here is derived from an EMBL/GenBank/DDBJ whole genome shotgun (WGS) entry which is preliminary data.</text>
</comment>
<feature type="domain" description="VOC" evidence="1">
    <location>
        <begin position="6"/>
        <end position="128"/>
    </location>
</feature>
<name>V4P8Z2_9CAUL</name>
<dbReference type="SUPFAM" id="SSF54593">
    <property type="entry name" value="Glyoxalase/Bleomycin resistance protein/Dihydroxybiphenyl dioxygenase"/>
    <property type="match status" value="1"/>
</dbReference>
<evidence type="ECO:0000313" key="2">
    <source>
        <dbReference type="EMBL" id="ESQ90392.1"/>
    </source>
</evidence>